<evidence type="ECO:0000313" key="5">
    <source>
        <dbReference type="EMBL" id="CAF1081862.1"/>
    </source>
</evidence>
<feature type="compositionally biased region" description="Low complexity" evidence="2">
    <location>
        <begin position="848"/>
        <end position="866"/>
    </location>
</feature>
<dbReference type="InterPro" id="IPR045034">
    <property type="entry name" value="O-acyltransferase_WSD1-like"/>
</dbReference>
<sequence length="885" mass="100831">MQVDSRWAEPAVADQGSVPFDVDHQPASSDNPIPTTTTIITHSPSVRSSPQPSLTAIPSLFPPQRVEPVDMPRPHQQQQQQTLNRDKTGYIQSTTNDEQQTTTSYLKKMPIKHVTHPADQSAFVILLRRLSKIGFIIFISIPCVIIVTLILPISLLLRTFIRLTCRYHCTVTPCTCSYLSSSDLFWLYNSNTSINRNKNEETTKLNSQTNAPVAAAIFFLDGTINEKSLKKLLINRAVTNTSRRGSNIGHKIFPRFSQLIVSHFSGTMWIDYSAFSIDEHVREIPRNIQNDEDLQSYVSTLVSSELTLTRPLWQLHYKNRTSIRPNDSILIFLYHPILSDGISLIRILLKHIVDNRTTQLDLKPRFAGRHGEHIFDYLKAYLFGHMLLCSKIFFNSSRDNFLKRIILKNPIVNISTNNSNLSNQRQRIVHWSTPFSLTQANRMKLVTRTRMNDLLSTLVISCVRLYLEKHGLSNSENINCIMPCDLRSNTPNIVMGNHIAHLSLKIPINIEGNIPTLWSFNDDTKRMKQNGDYATMYLFNYISYLLFPISIANRLMARIYNNASLWLTTITAGSSTALATISICNRDVRSLICLNPSIGTHNISFCVTTYADEIRLAVIVDPNLIPDPQFFTECFNQQLNVVQDLLAHRRIPGEIRRTTRPQKFPLPKKSISSISDMSEDLTIEEIQSKMSSLQQELLSLKSQFENVDMTDPSSQTQRLIITTKLEELRREFRELLIKLQERQCELSGMIPSDEEDEMDPHVRVRLRSASVASKISLRSNEQRQMSKIYQLEKDSENEFSTNTIQNPTTLSKVSLAGQRSNESEYAGMRRAQSVSICENTRVDLQHQTSTSRTRPTTPSKKLTTSTNATIIHLDPSENWKHGSGH</sequence>
<evidence type="ECO:0000259" key="4">
    <source>
        <dbReference type="Pfam" id="PF06974"/>
    </source>
</evidence>
<protein>
    <recommendedName>
        <fullName evidence="4">O-acyltransferase WSD1 C-terminal domain-containing protein</fullName>
    </recommendedName>
</protein>
<evidence type="ECO:0000313" key="6">
    <source>
        <dbReference type="EMBL" id="CAF3601312.1"/>
    </source>
</evidence>
<comment type="caution">
    <text evidence="6">The sequence shown here is derived from an EMBL/GenBank/DDBJ whole genome shotgun (WGS) entry which is preliminary data.</text>
</comment>
<keyword evidence="1" id="KW-0175">Coiled coil</keyword>
<dbReference type="InterPro" id="IPR009721">
    <property type="entry name" value="O-acyltransferase_WSD1_C"/>
</dbReference>
<organism evidence="6 7">
    <name type="scientific">Adineta steineri</name>
    <dbReference type="NCBI Taxonomy" id="433720"/>
    <lineage>
        <taxon>Eukaryota</taxon>
        <taxon>Metazoa</taxon>
        <taxon>Spiralia</taxon>
        <taxon>Gnathifera</taxon>
        <taxon>Rotifera</taxon>
        <taxon>Eurotatoria</taxon>
        <taxon>Bdelloidea</taxon>
        <taxon>Adinetida</taxon>
        <taxon>Adinetidae</taxon>
        <taxon>Adineta</taxon>
    </lineage>
</organism>
<dbReference type="EMBL" id="CAJNOG010000213">
    <property type="protein sequence ID" value="CAF1081862.1"/>
    <property type="molecule type" value="Genomic_DNA"/>
</dbReference>
<gene>
    <name evidence="5" type="ORF">JYZ213_LOCUS20339</name>
    <name evidence="6" type="ORF">OXD698_LOCUS6431</name>
</gene>
<feature type="domain" description="O-acyltransferase WSD1 C-terminal" evidence="4">
    <location>
        <begin position="495"/>
        <end position="640"/>
    </location>
</feature>
<dbReference type="GO" id="GO:0019432">
    <property type="term" value="P:triglyceride biosynthetic process"/>
    <property type="evidence" value="ECO:0007669"/>
    <property type="project" value="TreeGrafter"/>
</dbReference>
<feature type="compositionally biased region" description="Polar residues" evidence="2">
    <location>
        <begin position="42"/>
        <end position="56"/>
    </location>
</feature>
<dbReference type="Proteomes" id="UP000663844">
    <property type="component" value="Unassembled WGS sequence"/>
</dbReference>
<dbReference type="AlphaFoldDB" id="A0A818N5V9"/>
<keyword evidence="3" id="KW-0812">Transmembrane</keyword>
<feature type="transmembrane region" description="Helical" evidence="3">
    <location>
        <begin position="133"/>
        <end position="157"/>
    </location>
</feature>
<dbReference type="PANTHER" id="PTHR31650:SF1">
    <property type="entry name" value="WAX ESTER SYNTHASE_DIACYLGLYCEROL ACYLTRANSFERASE 4-RELATED"/>
    <property type="match status" value="1"/>
</dbReference>
<proteinExistence type="predicted"/>
<name>A0A818N5V9_9BILA</name>
<dbReference type="PANTHER" id="PTHR31650">
    <property type="entry name" value="O-ACYLTRANSFERASE (WSD1-LIKE) FAMILY PROTEIN"/>
    <property type="match status" value="1"/>
</dbReference>
<evidence type="ECO:0000256" key="3">
    <source>
        <dbReference type="SAM" id="Phobius"/>
    </source>
</evidence>
<feature type="compositionally biased region" description="Low complexity" evidence="2">
    <location>
        <begin position="32"/>
        <end position="41"/>
    </location>
</feature>
<feature type="region of interest" description="Disordered" evidence="2">
    <location>
        <begin position="837"/>
        <end position="869"/>
    </location>
</feature>
<keyword evidence="3" id="KW-1133">Transmembrane helix</keyword>
<dbReference type="Proteomes" id="UP000663845">
    <property type="component" value="Unassembled WGS sequence"/>
</dbReference>
<evidence type="ECO:0000256" key="2">
    <source>
        <dbReference type="SAM" id="MobiDB-lite"/>
    </source>
</evidence>
<accession>A0A818N5V9</accession>
<feature type="coiled-coil region" evidence="1">
    <location>
        <begin position="683"/>
        <end position="745"/>
    </location>
</feature>
<reference evidence="6" key="1">
    <citation type="submission" date="2021-02" db="EMBL/GenBank/DDBJ databases">
        <authorList>
            <person name="Nowell W R."/>
        </authorList>
    </citation>
    <scope>NUCLEOTIDE SEQUENCE</scope>
</reference>
<feature type="region of interest" description="Disordered" evidence="2">
    <location>
        <begin position="1"/>
        <end position="87"/>
    </location>
</feature>
<dbReference type="EMBL" id="CAJOAZ010000279">
    <property type="protein sequence ID" value="CAF3601312.1"/>
    <property type="molecule type" value="Genomic_DNA"/>
</dbReference>
<dbReference type="Pfam" id="PF06974">
    <property type="entry name" value="WS_DGAT_C"/>
    <property type="match status" value="1"/>
</dbReference>
<dbReference type="GO" id="GO:0005886">
    <property type="term" value="C:plasma membrane"/>
    <property type="evidence" value="ECO:0007669"/>
    <property type="project" value="TreeGrafter"/>
</dbReference>
<evidence type="ECO:0000313" key="7">
    <source>
        <dbReference type="Proteomes" id="UP000663844"/>
    </source>
</evidence>
<evidence type="ECO:0000256" key="1">
    <source>
        <dbReference type="SAM" id="Coils"/>
    </source>
</evidence>
<feature type="transmembrane region" description="Helical" evidence="3">
    <location>
        <begin position="533"/>
        <end position="551"/>
    </location>
</feature>
<dbReference type="GO" id="GO:0008374">
    <property type="term" value="F:O-acyltransferase activity"/>
    <property type="evidence" value="ECO:0007669"/>
    <property type="project" value="InterPro"/>
</dbReference>
<keyword evidence="3" id="KW-0472">Membrane</keyword>